<evidence type="ECO:0000313" key="2">
    <source>
        <dbReference type="Proteomes" id="UP000499080"/>
    </source>
</evidence>
<dbReference type="AlphaFoldDB" id="A0A4Y2N373"/>
<proteinExistence type="predicted"/>
<dbReference type="EMBL" id="BGPR01008337">
    <property type="protein sequence ID" value="GBN33139.1"/>
    <property type="molecule type" value="Genomic_DNA"/>
</dbReference>
<dbReference type="Proteomes" id="UP000499080">
    <property type="component" value="Unassembled WGS sequence"/>
</dbReference>
<evidence type="ECO:0000313" key="1">
    <source>
        <dbReference type="EMBL" id="GBN33139.1"/>
    </source>
</evidence>
<protein>
    <submittedName>
        <fullName evidence="1">Uncharacterized protein</fullName>
    </submittedName>
</protein>
<accession>A0A4Y2N373</accession>
<keyword evidence="2" id="KW-1185">Reference proteome</keyword>
<gene>
    <name evidence="1" type="ORF">AVEN_199542_1</name>
</gene>
<comment type="caution">
    <text evidence="1">The sequence shown here is derived from an EMBL/GenBank/DDBJ whole genome shotgun (WGS) entry which is preliminary data.</text>
</comment>
<reference evidence="1 2" key="1">
    <citation type="journal article" date="2019" name="Sci. Rep.">
        <title>Orb-weaving spider Araneus ventricosus genome elucidates the spidroin gene catalogue.</title>
        <authorList>
            <person name="Kono N."/>
            <person name="Nakamura H."/>
            <person name="Ohtoshi R."/>
            <person name="Moran D.A.P."/>
            <person name="Shinohara A."/>
            <person name="Yoshida Y."/>
            <person name="Fujiwara M."/>
            <person name="Mori M."/>
            <person name="Tomita M."/>
            <person name="Arakawa K."/>
        </authorList>
    </citation>
    <scope>NUCLEOTIDE SEQUENCE [LARGE SCALE GENOMIC DNA]</scope>
</reference>
<sequence>MSKELFVETLDSYITILCVPYSGRGGLVVRSRHWGRKASKLETRFHRTTAMYWDCCRFNHKYIGGQMSSHWCGNLERGCQLRRRPCYLTVDQNYEVRPKTGVNITKPKPIRLSYVEMRHDALRAV</sequence>
<organism evidence="1 2">
    <name type="scientific">Araneus ventricosus</name>
    <name type="common">Orbweaver spider</name>
    <name type="synonym">Epeira ventricosa</name>
    <dbReference type="NCBI Taxonomy" id="182803"/>
    <lineage>
        <taxon>Eukaryota</taxon>
        <taxon>Metazoa</taxon>
        <taxon>Ecdysozoa</taxon>
        <taxon>Arthropoda</taxon>
        <taxon>Chelicerata</taxon>
        <taxon>Arachnida</taxon>
        <taxon>Araneae</taxon>
        <taxon>Araneomorphae</taxon>
        <taxon>Entelegynae</taxon>
        <taxon>Araneoidea</taxon>
        <taxon>Araneidae</taxon>
        <taxon>Araneus</taxon>
    </lineage>
</organism>
<name>A0A4Y2N373_ARAVE</name>